<evidence type="ECO:0000313" key="3">
    <source>
        <dbReference type="EMBL" id="GID79709.1"/>
    </source>
</evidence>
<evidence type="ECO:0000256" key="1">
    <source>
        <dbReference type="SAM" id="Phobius"/>
    </source>
</evidence>
<sequence length="178" mass="19684">MIPAIPVMLVAGIALMAVAAARLRDRAQLVNAWLAGWYAVAVLGATMLPLHIGWGPGSPDWYRIIVVPVLEMRPGDFVLNTAMMVPLAWFLRTVFGVAGERRVVLTGFLISLTIELTQFTLLVTLHGTRWTDVNDLLSNTLGAWLGFVALQRLLRLDLVRRTARRCAIERPQLAATRS</sequence>
<feature type="transmembrane region" description="Helical" evidence="1">
    <location>
        <begin position="103"/>
        <end position="124"/>
    </location>
</feature>
<feature type="transmembrane region" description="Helical" evidence="1">
    <location>
        <begin position="136"/>
        <end position="154"/>
    </location>
</feature>
<keyword evidence="1" id="KW-1133">Transmembrane helix</keyword>
<proteinExistence type="predicted"/>
<keyword evidence="1" id="KW-0812">Transmembrane</keyword>
<feature type="transmembrane region" description="Helical" evidence="1">
    <location>
        <begin position="74"/>
        <end position="91"/>
    </location>
</feature>
<evidence type="ECO:0000313" key="4">
    <source>
        <dbReference type="Proteomes" id="UP000609879"/>
    </source>
</evidence>
<evidence type="ECO:0000259" key="2">
    <source>
        <dbReference type="Pfam" id="PF04892"/>
    </source>
</evidence>
<dbReference type="PANTHER" id="PTHR36834">
    <property type="entry name" value="MEMBRANE PROTEIN-RELATED"/>
    <property type="match status" value="1"/>
</dbReference>
<organism evidence="3 4">
    <name type="scientific">Paractinoplanes deccanensis</name>
    <dbReference type="NCBI Taxonomy" id="113561"/>
    <lineage>
        <taxon>Bacteria</taxon>
        <taxon>Bacillati</taxon>
        <taxon>Actinomycetota</taxon>
        <taxon>Actinomycetes</taxon>
        <taxon>Micromonosporales</taxon>
        <taxon>Micromonosporaceae</taxon>
        <taxon>Paractinoplanes</taxon>
    </lineage>
</organism>
<dbReference type="Pfam" id="PF04892">
    <property type="entry name" value="VanZ"/>
    <property type="match status" value="1"/>
</dbReference>
<dbReference type="InterPro" id="IPR053150">
    <property type="entry name" value="Teicoplanin_resist-assoc"/>
</dbReference>
<keyword evidence="1" id="KW-0472">Membrane</keyword>
<name>A0ABQ3YI69_9ACTN</name>
<reference evidence="3 4" key="1">
    <citation type="submission" date="2021-01" db="EMBL/GenBank/DDBJ databases">
        <title>Whole genome shotgun sequence of Actinoplanes deccanensis NBRC 13994.</title>
        <authorList>
            <person name="Komaki H."/>
            <person name="Tamura T."/>
        </authorList>
    </citation>
    <scope>NUCLEOTIDE SEQUENCE [LARGE SCALE GENOMIC DNA]</scope>
    <source>
        <strain evidence="3 4">NBRC 13994</strain>
    </source>
</reference>
<keyword evidence="4" id="KW-1185">Reference proteome</keyword>
<gene>
    <name evidence="3" type="ORF">Ade02nite_83500</name>
</gene>
<accession>A0ABQ3YI69</accession>
<dbReference type="EMBL" id="BOMI01000176">
    <property type="protein sequence ID" value="GID79709.1"/>
    <property type="molecule type" value="Genomic_DNA"/>
</dbReference>
<dbReference type="InterPro" id="IPR006976">
    <property type="entry name" value="VanZ-like"/>
</dbReference>
<dbReference type="PANTHER" id="PTHR36834:SF2">
    <property type="entry name" value="MEMBRANE PROTEIN"/>
    <property type="match status" value="1"/>
</dbReference>
<feature type="transmembrane region" description="Helical" evidence="1">
    <location>
        <begin position="35"/>
        <end position="54"/>
    </location>
</feature>
<comment type="caution">
    <text evidence="3">The sequence shown here is derived from an EMBL/GenBank/DDBJ whole genome shotgun (WGS) entry which is preliminary data.</text>
</comment>
<feature type="transmembrane region" description="Helical" evidence="1">
    <location>
        <begin position="6"/>
        <end position="23"/>
    </location>
</feature>
<dbReference type="Proteomes" id="UP000609879">
    <property type="component" value="Unassembled WGS sequence"/>
</dbReference>
<protein>
    <recommendedName>
        <fullName evidence="2">VanZ-like domain-containing protein</fullName>
    </recommendedName>
</protein>
<feature type="domain" description="VanZ-like" evidence="2">
    <location>
        <begin position="69"/>
        <end position="150"/>
    </location>
</feature>